<keyword evidence="1" id="KW-1133">Transmembrane helix</keyword>
<dbReference type="AlphaFoldDB" id="J3NDL6"/>
<reference evidence="2" key="2">
    <citation type="submission" date="2013-04" db="UniProtKB">
        <authorList>
            <consortium name="EnsemblPlants"/>
        </authorList>
    </citation>
    <scope>IDENTIFICATION</scope>
</reference>
<feature type="transmembrane region" description="Helical" evidence="1">
    <location>
        <begin position="36"/>
        <end position="56"/>
    </location>
</feature>
<reference evidence="2" key="1">
    <citation type="journal article" date="2013" name="Nat. Commun.">
        <title>Whole-genome sequencing of Oryza brachyantha reveals mechanisms underlying Oryza genome evolution.</title>
        <authorList>
            <person name="Chen J."/>
            <person name="Huang Q."/>
            <person name="Gao D."/>
            <person name="Wang J."/>
            <person name="Lang Y."/>
            <person name="Liu T."/>
            <person name="Li B."/>
            <person name="Bai Z."/>
            <person name="Luis Goicoechea J."/>
            <person name="Liang C."/>
            <person name="Chen C."/>
            <person name="Zhang W."/>
            <person name="Sun S."/>
            <person name="Liao Y."/>
            <person name="Zhang X."/>
            <person name="Yang L."/>
            <person name="Song C."/>
            <person name="Wang M."/>
            <person name="Shi J."/>
            <person name="Liu G."/>
            <person name="Liu J."/>
            <person name="Zhou H."/>
            <person name="Zhou W."/>
            <person name="Yu Q."/>
            <person name="An N."/>
            <person name="Chen Y."/>
            <person name="Cai Q."/>
            <person name="Wang B."/>
            <person name="Liu B."/>
            <person name="Min J."/>
            <person name="Huang Y."/>
            <person name="Wu H."/>
            <person name="Li Z."/>
            <person name="Zhang Y."/>
            <person name="Yin Y."/>
            <person name="Song W."/>
            <person name="Jiang J."/>
            <person name="Jackson S.A."/>
            <person name="Wing R.A."/>
            <person name="Wang J."/>
            <person name="Chen M."/>
        </authorList>
    </citation>
    <scope>NUCLEOTIDE SEQUENCE [LARGE SCALE GENOMIC DNA]</scope>
    <source>
        <strain evidence="2">cv. IRGC 101232</strain>
    </source>
</reference>
<dbReference type="Gramene" id="OB12G20740.1">
    <property type="protein sequence ID" value="OB12G20740.1"/>
    <property type="gene ID" value="OB12G20740"/>
</dbReference>
<dbReference type="Proteomes" id="UP000006038">
    <property type="component" value="Chromosome 12"/>
</dbReference>
<evidence type="ECO:0000313" key="3">
    <source>
        <dbReference type="Proteomes" id="UP000006038"/>
    </source>
</evidence>
<keyword evidence="1" id="KW-0812">Transmembrane</keyword>
<keyword evidence="1" id="KW-0472">Membrane</keyword>
<evidence type="ECO:0000256" key="1">
    <source>
        <dbReference type="SAM" id="Phobius"/>
    </source>
</evidence>
<dbReference type="EnsemblPlants" id="OB12G20740.1">
    <property type="protein sequence ID" value="OB12G20740.1"/>
    <property type="gene ID" value="OB12G20740"/>
</dbReference>
<keyword evidence="3" id="KW-1185">Reference proteome</keyword>
<name>J3NDL6_ORYBR</name>
<evidence type="ECO:0000313" key="2">
    <source>
        <dbReference type="EnsemblPlants" id="OB12G20740.1"/>
    </source>
</evidence>
<protein>
    <submittedName>
        <fullName evidence="2">Uncharacterized protein</fullName>
    </submittedName>
</protein>
<dbReference type="HOGENOM" id="CLU_2964563_0_0_1"/>
<accession>J3NDL6</accession>
<proteinExistence type="predicted"/>
<organism evidence="2">
    <name type="scientific">Oryza brachyantha</name>
    <name type="common">malo sina</name>
    <dbReference type="NCBI Taxonomy" id="4533"/>
    <lineage>
        <taxon>Eukaryota</taxon>
        <taxon>Viridiplantae</taxon>
        <taxon>Streptophyta</taxon>
        <taxon>Embryophyta</taxon>
        <taxon>Tracheophyta</taxon>
        <taxon>Spermatophyta</taxon>
        <taxon>Magnoliopsida</taxon>
        <taxon>Liliopsida</taxon>
        <taxon>Poales</taxon>
        <taxon>Poaceae</taxon>
        <taxon>BOP clade</taxon>
        <taxon>Oryzoideae</taxon>
        <taxon>Oryzeae</taxon>
        <taxon>Oryzinae</taxon>
        <taxon>Oryza</taxon>
    </lineage>
</organism>
<sequence>MNTIPRQTYGNAPLAKKNRHDVTLFYHIGKDYPYPYPMYLTLLGDFVLESINFYFIPLK</sequence>